<proteinExistence type="predicted"/>
<evidence type="ECO:0000313" key="2">
    <source>
        <dbReference type="Proteomes" id="UP000321234"/>
    </source>
</evidence>
<dbReference type="Proteomes" id="UP000321234">
    <property type="component" value="Unassembled WGS sequence"/>
</dbReference>
<protein>
    <recommendedName>
        <fullName evidence="3">Glycosyl transferase family 2</fullName>
    </recommendedName>
</protein>
<keyword evidence="2" id="KW-1185">Reference proteome</keyword>
<dbReference type="SUPFAM" id="SSF53448">
    <property type="entry name" value="Nucleotide-diphospho-sugar transferases"/>
    <property type="match status" value="1"/>
</dbReference>
<reference evidence="1 2" key="1">
    <citation type="submission" date="2019-07" db="EMBL/GenBank/DDBJ databases">
        <title>Quadrisphaera sp. strain DD2A genome sequencing and assembly.</title>
        <authorList>
            <person name="Kim I."/>
        </authorList>
    </citation>
    <scope>NUCLEOTIDE SEQUENCE [LARGE SCALE GENOMIC DNA]</scope>
    <source>
        <strain evidence="1 2">DD2A</strain>
    </source>
</reference>
<organism evidence="1 2">
    <name type="scientific">Quadrisphaera setariae</name>
    <dbReference type="NCBI Taxonomy" id="2593304"/>
    <lineage>
        <taxon>Bacteria</taxon>
        <taxon>Bacillati</taxon>
        <taxon>Actinomycetota</taxon>
        <taxon>Actinomycetes</taxon>
        <taxon>Kineosporiales</taxon>
        <taxon>Kineosporiaceae</taxon>
        <taxon>Quadrisphaera</taxon>
    </lineage>
</organism>
<evidence type="ECO:0000313" key="1">
    <source>
        <dbReference type="EMBL" id="TXR56410.1"/>
    </source>
</evidence>
<dbReference type="OrthoDB" id="1676877at2"/>
<dbReference type="AlphaFoldDB" id="A0A5C8ZHR3"/>
<dbReference type="InterPro" id="IPR029044">
    <property type="entry name" value="Nucleotide-diphossugar_trans"/>
</dbReference>
<sequence>MALRVVYRSWGGENEKDRPEGYSKLTCLVSFLRAAQAVEADVVFLNDGPVAPELRRLMDGAGRVVELSAAGMRGSYWGAITLATDSDWSDDDVVWFSEDDYLYHPEAFTALVAAADGPEAVPAQYFGLYGSTPDRTVHGPDEPPSEPPPGWVQLGPFRSEGRDWVRIQSTTSSLGVRLGALREDKGIFRLCMLPHKNMLRDHDTCVVVQGFSPYRPYDLLHPLYERGRSLKMRVRDALILPFLLATVVRALSRRPSRRRTFLAVEPNLATHLEKMRIATGTDWDRVSAESLAWGAERGLTSDGANA</sequence>
<accession>A0A5C8ZHR3</accession>
<gene>
    <name evidence="1" type="ORF">FMM08_09940</name>
</gene>
<name>A0A5C8ZHR3_9ACTN</name>
<dbReference type="EMBL" id="VKAC01000005">
    <property type="protein sequence ID" value="TXR56410.1"/>
    <property type="molecule type" value="Genomic_DNA"/>
</dbReference>
<evidence type="ECO:0008006" key="3">
    <source>
        <dbReference type="Google" id="ProtNLM"/>
    </source>
</evidence>
<dbReference type="RefSeq" id="WP_147926203.1">
    <property type="nucleotide sequence ID" value="NZ_VKAC01000005.1"/>
</dbReference>
<comment type="caution">
    <text evidence="1">The sequence shown here is derived from an EMBL/GenBank/DDBJ whole genome shotgun (WGS) entry which is preliminary data.</text>
</comment>